<organism evidence="2 3">
    <name type="scientific">Sphingobium vermicomposti</name>
    <dbReference type="NCBI Taxonomy" id="529005"/>
    <lineage>
        <taxon>Bacteria</taxon>
        <taxon>Pseudomonadati</taxon>
        <taxon>Pseudomonadota</taxon>
        <taxon>Alphaproteobacteria</taxon>
        <taxon>Sphingomonadales</taxon>
        <taxon>Sphingomonadaceae</taxon>
        <taxon>Sphingobium</taxon>
    </lineage>
</organism>
<dbReference type="PANTHER" id="PTHR13696:SF99">
    <property type="entry name" value="COBYRINIC ACID AC-DIAMIDE SYNTHASE"/>
    <property type="match status" value="1"/>
</dbReference>
<dbReference type="AlphaFoldDB" id="A0A846LZN2"/>
<reference evidence="2 3" key="1">
    <citation type="submission" date="2020-03" db="EMBL/GenBank/DDBJ databases">
        <title>Genomic Encyclopedia of Type Strains, Phase IV (KMG-IV): sequencing the most valuable type-strain genomes for metagenomic binning, comparative biology and taxonomic classification.</title>
        <authorList>
            <person name="Goeker M."/>
        </authorList>
    </citation>
    <scope>NUCLEOTIDE SEQUENCE [LARGE SCALE GENOMIC DNA]</scope>
    <source>
        <strain evidence="2 3">DSM 21299</strain>
    </source>
</reference>
<feature type="domain" description="CobQ/CobB/MinD/ParA nucleotide binding" evidence="1">
    <location>
        <begin position="22"/>
        <end position="238"/>
    </location>
</feature>
<dbReference type="InterPro" id="IPR050678">
    <property type="entry name" value="DNA_Partitioning_ATPase"/>
</dbReference>
<evidence type="ECO:0000259" key="1">
    <source>
        <dbReference type="Pfam" id="PF01656"/>
    </source>
</evidence>
<comment type="caution">
    <text evidence="2">The sequence shown here is derived from an EMBL/GenBank/DDBJ whole genome shotgun (WGS) entry which is preliminary data.</text>
</comment>
<gene>
    <name evidence="2" type="ORF">FHS54_000296</name>
</gene>
<evidence type="ECO:0000313" key="3">
    <source>
        <dbReference type="Proteomes" id="UP000576821"/>
    </source>
</evidence>
<dbReference type="Gene3D" id="3.40.50.300">
    <property type="entry name" value="P-loop containing nucleotide triphosphate hydrolases"/>
    <property type="match status" value="1"/>
</dbReference>
<keyword evidence="3" id="KW-1185">Reference proteome</keyword>
<name>A0A846LZN2_9SPHN</name>
<evidence type="ECO:0000313" key="2">
    <source>
        <dbReference type="EMBL" id="NIJ15347.1"/>
    </source>
</evidence>
<accession>A0A846LZN2</accession>
<dbReference type="Pfam" id="PF01656">
    <property type="entry name" value="CbiA"/>
    <property type="match status" value="1"/>
</dbReference>
<dbReference type="InterPro" id="IPR002586">
    <property type="entry name" value="CobQ/CobB/MinD/ParA_Nub-bd_dom"/>
</dbReference>
<dbReference type="SUPFAM" id="SSF52540">
    <property type="entry name" value="P-loop containing nucleoside triphosphate hydrolases"/>
    <property type="match status" value="1"/>
</dbReference>
<dbReference type="EMBL" id="JAASQR010000001">
    <property type="protein sequence ID" value="NIJ15347.1"/>
    <property type="molecule type" value="Genomic_DNA"/>
</dbReference>
<dbReference type="PANTHER" id="PTHR13696">
    <property type="entry name" value="P-LOOP CONTAINING NUCLEOSIDE TRIPHOSPHATE HYDROLASE"/>
    <property type="match status" value="1"/>
</dbReference>
<dbReference type="InterPro" id="IPR027417">
    <property type="entry name" value="P-loop_NTPase"/>
</dbReference>
<sequence>MSAICATVRMTIAELAAPMRTIAVSLLKGGVGKTFLATHLAWYLAEAAGRRVVFVDLDPQGSSSRRLAGERPGGFAADLFDPSAPFAADGQTGLTLLAADQRLQMIKAAQDVRDFLGRFPALAPHFDLCVIDTGPKWDELTLSALAVADTVIAPVQVAEDSVECAKMLLTALRKAEAARAGRKIDFLGLLPSMVNPFDRREIDNAVKLAHAVGERLMFPAFIKARPTYKHAAENHRPVWMEGGSGAKAAAEEIRPILAEIERRLISAPAVAA</sequence>
<proteinExistence type="predicted"/>
<dbReference type="CDD" id="cd02042">
    <property type="entry name" value="ParAB_family"/>
    <property type="match status" value="1"/>
</dbReference>
<dbReference type="Proteomes" id="UP000576821">
    <property type="component" value="Unassembled WGS sequence"/>
</dbReference>
<protein>
    <submittedName>
        <fullName evidence="2">Chromosome partitioning protein</fullName>
    </submittedName>
</protein>